<gene>
    <name evidence="2" type="ORF">FD22_GL001667</name>
</gene>
<name>A0A0R1F153_9LACO</name>
<feature type="transmembrane region" description="Helical" evidence="1">
    <location>
        <begin position="29"/>
        <end position="49"/>
    </location>
</feature>
<comment type="caution">
    <text evidence="2">The sequence shown here is derived from an EMBL/GenBank/DDBJ whole genome shotgun (WGS) entry which is preliminary data.</text>
</comment>
<reference evidence="2 3" key="1">
    <citation type="journal article" date="2015" name="Genome Announc.">
        <title>Expanding the biotechnology potential of lactobacilli through comparative genomics of 213 strains and associated genera.</title>
        <authorList>
            <person name="Sun Z."/>
            <person name="Harris H.M."/>
            <person name="McCann A."/>
            <person name="Guo C."/>
            <person name="Argimon S."/>
            <person name="Zhang W."/>
            <person name="Yang X."/>
            <person name="Jeffery I.B."/>
            <person name="Cooney J.C."/>
            <person name="Kagawa T.F."/>
            <person name="Liu W."/>
            <person name="Song Y."/>
            <person name="Salvetti E."/>
            <person name="Wrobel A."/>
            <person name="Rasinkangas P."/>
            <person name="Parkhill J."/>
            <person name="Rea M.C."/>
            <person name="O'Sullivan O."/>
            <person name="Ritari J."/>
            <person name="Douillard F.P."/>
            <person name="Paul Ross R."/>
            <person name="Yang R."/>
            <person name="Briner A.E."/>
            <person name="Felis G.E."/>
            <person name="de Vos W.M."/>
            <person name="Barrangou R."/>
            <person name="Klaenhammer T.R."/>
            <person name="Caufield P.W."/>
            <person name="Cui Y."/>
            <person name="Zhang H."/>
            <person name="O'Toole P.W."/>
        </authorList>
    </citation>
    <scope>NUCLEOTIDE SEQUENCE [LARGE SCALE GENOMIC DNA]</scope>
    <source>
        <strain evidence="2 3">DSM 20001</strain>
    </source>
</reference>
<protein>
    <submittedName>
        <fullName evidence="2">Uncharacterized protein</fullName>
    </submittedName>
</protein>
<accession>A0A0R1F153</accession>
<keyword evidence="1" id="KW-0812">Transmembrane</keyword>
<proteinExistence type="predicted"/>
<keyword evidence="1" id="KW-1133">Transmembrane helix</keyword>
<dbReference type="PATRIC" id="fig|913848.6.peg.1705"/>
<dbReference type="EMBL" id="AZCN01000046">
    <property type="protein sequence ID" value="KRK15551.1"/>
    <property type="molecule type" value="Genomic_DNA"/>
</dbReference>
<evidence type="ECO:0000256" key="1">
    <source>
        <dbReference type="SAM" id="Phobius"/>
    </source>
</evidence>
<organism evidence="2 3">
    <name type="scientific">Loigolactobacillus coryniformis subsp. coryniformis KCTC 3167 = DSM 20001</name>
    <dbReference type="NCBI Taxonomy" id="913848"/>
    <lineage>
        <taxon>Bacteria</taxon>
        <taxon>Bacillati</taxon>
        <taxon>Bacillota</taxon>
        <taxon>Bacilli</taxon>
        <taxon>Lactobacillales</taxon>
        <taxon>Lactobacillaceae</taxon>
        <taxon>Loigolactobacillus</taxon>
    </lineage>
</organism>
<sequence length="53" mass="6089">MLAFFQLKQNLKLLRFCLSLGVNYLFEQVIFLLIVSAFCILVAMPAYLFNLTG</sequence>
<evidence type="ECO:0000313" key="3">
    <source>
        <dbReference type="Proteomes" id="UP000051181"/>
    </source>
</evidence>
<dbReference type="AlphaFoldDB" id="A0A0R1F153"/>
<keyword evidence="1" id="KW-0472">Membrane</keyword>
<dbReference type="Proteomes" id="UP000051181">
    <property type="component" value="Unassembled WGS sequence"/>
</dbReference>
<evidence type="ECO:0000313" key="2">
    <source>
        <dbReference type="EMBL" id="KRK15551.1"/>
    </source>
</evidence>